<evidence type="ECO:0000256" key="1">
    <source>
        <dbReference type="ARBA" id="ARBA00004173"/>
    </source>
</evidence>
<dbReference type="AlphaFoldDB" id="A0A833W3X4"/>
<dbReference type="Gene3D" id="1.10.357.10">
    <property type="entry name" value="Tetracycline Repressor, domain 2"/>
    <property type="match status" value="1"/>
</dbReference>
<evidence type="ECO:0000256" key="6">
    <source>
        <dbReference type="ARBA" id="ARBA00023121"/>
    </source>
</evidence>
<dbReference type="Proteomes" id="UP000655588">
    <property type="component" value="Unassembled WGS sequence"/>
</dbReference>
<dbReference type="PANTHER" id="PTHR15430:SF1">
    <property type="entry name" value="GLOMULIN"/>
    <property type="match status" value="1"/>
</dbReference>
<organism evidence="11 12">
    <name type="scientific">Frieseomelitta varia</name>
    <dbReference type="NCBI Taxonomy" id="561572"/>
    <lineage>
        <taxon>Eukaryota</taxon>
        <taxon>Metazoa</taxon>
        <taxon>Ecdysozoa</taxon>
        <taxon>Arthropoda</taxon>
        <taxon>Hexapoda</taxon>
        <taxon>Insecta</taxon>
        <taxon>Pterygota</taxon>
        <taxon>Neoptera</taxon>
        <taxon>Endopterygota</taxon>
        <taxon>Hymenoptera</taxon>
        <taxon>Apocrita</taxon>
        <taxon>Aculeata</taxon>
        <taxon>Apoidea</taxon>
        <taxon>Anthophila</taxon>
        <taxon>Apidae</taxon>
        <taxon>Frieseomelitta</taxon>
    </lineage>
</organism>
<protein>
    <recommendedName>
        <fullName evidence="13">Ubiquinone biosynthesis protein</fullName>
    </recommendedName>
</protein>
<evidence type="ECO:0000313" key="12">
    <source>
        <dbReference type="Proteomes" id="UP000655588"/>
    </source>
</evidence>
<name>A0A833W3X4_9HYME</name>
<feature type="domain" description="COQ9 C-terminal" evidence="9">
    <location>
        <begin position="721"/>
        <end position="791"/>
    </location>
</feature>
<evidence type="ECO:0008006" key="13">
    <source>
        <dbReference type="Google" id="ProtNLM"/>
    </source>
</evidence>
<proteinExistence type="inferred from homology"/>
<dbReference type="NCBIfam" id="TIGR02396">
    <property type="entry name" value="diverge_rpsU"/>
    <property type="match status" value="1"/>
</dbReference>
<dbReference type="InterPro" id="IPR012762">
    <property type="entry name" value="Ubiq_biosynth_COQ9"/>
</dbReference>
<dbReference type="InterPro" id="IPR048674">
    <property type="entry name" value="COQ9_HTH"/>
</dbReference>
<comment type="pathway">
    <text evidence="2">Cofactor biosynthesis; ubiquinone biosynthesis.</text>
</comment>
<dbReference type="InterPro" id="IPR013718">
    <property type="entry name" value="COQ9_C"/>
</dbReference>
<dbReference type="Pfam" id="PF21392">
    <property type="entry name" value="COQ9_N"/>
    <property type="match status" value="1"/>
</dbReference>
<evidence type="ECO:0000256" key="3">
    <source>
        <dbReference type="ARBA" id="ARBA00010766"/>
    </source>
</evidence>
<dbReference type="InterPro" id="IPR013877">
    <property type="entry name" value="YAP-bd/ALF4/Glomulin"/>
</dbReference>
<evidence type="ECO:0000256" key="7">
    <source>
        <dbReference type="ARBA" id="ARBA00023128"/>
    </source>
</evidence>
<dbReference type="InterPro" id="IPR019516">
    <property type="entry name" value="Glomulin/ALF4"/>
</dbReference>
<reference evidence="11" key="1">
    <citation type="submission" date="2019-11" db="EMBL/GenBank/DDBJ databases">
        <title>The nuclear and mitochondrial genomes of Frieseomelitta varia - a highly eusocial stingless bee (Meliponini) with a permanently sterile worker caste.</title>
        <authorList>
            <person name="Freitas F.C.P."/>
            <person name="Lourenco A.P."/>
            <person name="Nunes F.M.F."/>
            <person name="Paschoal A.R."/>
            <person name="Abreu F.C.P."/>
            <person name="Barbin F.O."/>
            <person name="Bataglia L."/>
            <person name="Cardoso-Junior C.A.M."/>
            <person name="Cervoni M.S."/>
            <person name="Silva S.R."/>
            <person name="Dalarmi F."/>
            <person name="Del Lama M.A."/>
            <person name="Depintor T.S."/>
            <person name="Ferreira K.M."/>
            <person name="Goria P.S."/>
            <person name="Jaskot M.C."/>
            <person name="Lago D.C."/>
            <person name="Luna-Lucena D."/>
            <person name="Moda L.M."/>
            <person name="Nascimento L."/>
            <person name="Pedrino M."/>
            <person name="Rabico F.O."/>
            <person name="Sanches F.C."/>
            <person name="Santos D.E."/>
            <person name="Santos C.G."/>
            <person name="Vieira J."/>
            <person name="Lopes T.F."/>
            <person name="Barchuk A.R."/>
            <person name="Hartfelder K."/>
            <person name="Simoes Z.L.P."/>
            <person name="Bitondi M.M.G."/>
            <person name="Pinheiro D.G."/>
        </authorList>
    </citation>
    <scope>NUCLEOTIDE SEQUENCE</scope>
    <source>
        <strain evidence="11">USP_RPSP 00005682</strain>
        <tissue evidence="11">Whole individual</tissue>
    </source>
</reference>
<dbReference type="FunFam" id="1.10.357.10:FF:000004">
    <property type="entry name" value="Ubiquinone biosynthesis protein COQ9, mitochondrial"/>
    <property type="match status" value="1"/>
</dbReference>
<dbReference type="Pfam" id="PF08568">
    <property type="entry name" value="Kinetochor_Ybp2"/>
    <property type="match status" value="1"/>
</dbReference>
<sequence length="830" mass="96016">MIEHQEVLEKKFVKELTDNLKENRFKEVLNFFEDNSYDDIIRESSWDIVSTVSSYITTENSKCNGDLVECCKAILNAIVEKCNPSETVLELLEQVESPEDDIKFSIILSVLSKCLFKMDKKMRAIEWCISTLRSYIESLPIPEKDSQDNIVIINKIKNVYNAVILFLEPLINESRLENAGKCTILRDYLASILIFLMGKPLFYFQKGELESSLNQSLPEKIVILVSRVTGDLLSFLNIASTRSKETKSKKKNIDEENIDLKVTLFELDENISDLAYANFYFYVITKLHLWEKVPQIYDWQYIFEACIYLIIKLLQEQESITKGLNLLEHLLIRLTRRSLPLQSLQLNIYFELFNALVKIMIYSNNDQERKKALNLFQNYIEIFDIQARYSIILYLYQTSEHSGLLSLTTGIFKASIIECLQASPPVPYFFGNNLEILIKLTCKLPHGSASDLVELSDEIITSLNLLRFLFIRDEQNQTGIWNLVDKLQHEYLKPLREGIHLCRAHWKVKIKDLEEQKKTYKIFENIELEKSDAEITLTVGDEKLPAMPIPEKITFCCQAINGLDVMESLRRLWTCRVLLTDQPENDQQQSNREHSKESDEEYEKNIKMKILAASLKYVHDLGWSQQAISAGAESIGYPGIIHGLFPNRGADLVHYFYLTCNKELNKILEEQALAVEQSPTKKKKTLELQVRDAVETRLRMVIPYKKTWPQALALMTLPPNVPLSLANLLTLVDDICHYAGDKSVDMNWYTRRIVLAGIYKTTELYMLQDNSEDHWKTWNFLERRIKDATQVHTILTTTSDIALPDLNRATETASAVFVTARNILGLNWNR</sequence>
<keyword evidence="7" id="KW-0496">Mitochondrion</keyword>
<comment type="function">
    <text evidence="8">Membrane-associated protein that warps the membrane surface to access and bind aromatic isoprenes with high specificity, including ubiquinone (CoQ) isoprene intermediates and presents them directly to COQ7, therefore facilitating the COQ7-mediated hydroxylase step. Participates in the biosynthesis of coenzyme Q, also named ubiquinone, an essential lipid-soluble electron transporter for aerobic cellular respiration.</text>
</comment>
<evidence type="ECO:0000256" key="8">
    <source>
        <dbReference type="ARBA" id="ARBA00058104"/>
    </source>
</evidence>
<evidence type="ECO:0000256" key="5">
    <source>
        <dbReference type="ARBA" id="ARBA00022946"/>
    </source>
</evidence>
<evidence type="ECO:0000256" key="4">
    <source>
        <dbReference type="ARBA" id="ARBA00022688"/>
    </source>
</evidence>
<keyword evidence="6" id="KW-0446">Lipid-binding</keyword>
<evidence type="ECO:0000259" key="9">
    <source>
        <dbReference type="Pfam" id="PF08511"/>
    </source>
</evidence>
<dbReference type="GO" id="GO:0008289">
    <property type="term" value="F:lipid binding"/>
    <property type="evidence" value="ECO:0007669"/>
    <property type="project" value="UniProtKB-KW"/>
</dbReference>
<evidence type="ECO:0000313" key="11">
    <source>
        <dbReference type="EMBL" id="KAF3423087.1"/>
    </source>
</evidence>
<dbReference type="UniPathway" id="UPA00232"/>
<accession>A0A833W3X4</accession>
<gene>
    <name evidence="11" type="ORF">E2986_08228</name>
</gene>
<dbReference type="Pfam" id="PF08511">
    <property type="entry name" value="COQ9"/>
    <property type="match status" value="1"/>
</dbReference>
<dbReference type="GO" id="GO:0005739">
    <property type="term" value="C:mitochondrion"/>
    <property type="evidence" value="ECO:0007669"/>
    <property type="project" value="UniProtKB-SubCell"/>
</dbReference>
<dbReference type="EMBL" id="WNWW01000591">
    <property type="protein sequence ID" value="KAF3423087.1"/>
    <property type="molecule type" value="Genomic_DNA"/>
</dbReference>
<dbReference type="GO" id="GO:0006744">
    <property type="term" value="P:ubiquinone biosynthetic process"/>
    <property type="evidence" value="ECO:0007669"/>
    <property type="project" value="UniProtKB-UniPathway"/>
</dbReference>
<keyword evidence="5" id="KW-0809">Transit peptide</keyword>
<dbReference type="GO" id="GO:0055105">
    <property type="term" value="F:ubiquitin-protein transferase inhibitor activity"/>
    <property type="evidence" value="ECO:0007669"/>
    <property type="project" value="TreeGrafter"/>
</dbReference>
<evidence type="ECO:0000256" key="2">
    <source>
        <dbReference type="ARBA" id="ARBA00004749"/>
    </source>
</evidence>
<keyword evidence="4" id="KW-0831">Ubiquinone biosynthesis</keyword>
<evidence type="ECO:0000259" key="10">
    <source>
        <dbReference type="Pfam" id="PF21392"/>
    </source>
</evidence>
<feature type="domain" description="Ubiquinone biosynthesis protein COQ9 HTH" evidence="10">
    <location>
        <begin position="603"/>
        <end position="633"/>
    </location>
</feature>
<dbReference type="PANTHER" id="PTHR15430">
    <property type="entry name" value="GLOMULIN"/>
    <property type="match status" value="1"/>
</dbReference>
<comment type="similarity">
    <text evidence="3">Belongs to the COQ9 family.</text>
</comment>
<comment type="subcellular location">
    <subcellularLocation>
        <location evidence="1">Mitochondrion</location>
    </subcellularLocation>
</comment>
<keyword evidence="12" id="KW-1185">Reference proteome</keyword>
<comment type="caution">
    <text evidence="11">The sequence shown here is derived from an EMBL/GenBank/DDBJ whole genome shotgun (WGS) entry which is preliminary data.</text>
</comment>